<dbReference type="CDD" id="cd08498">
    <property type="entry name" value="PBP2_NikA_DppA_OppA_like_2"/>
    <property type="match status" value="1"/>
</dbReference>
<proteinExistence type="inferred from homology"/>
<evidence type="ECO:0000256" key="1">
    <source>
        <dbReference type="ARBA" id="ARBA00005695"/>
    </source>
</evidence>
<dbReference type="InterPro" id="IPR000914">
    <property type="entry name" value="SBP_5_dom"/>
</dbReference>
<dbReference type="Gene3D" id="3.40.190.10">
    <property type="entry name" value="Periplasmic binding protein-like II"/>
    <property type="match status" value="1"/>
</dbReference>
<evidence type="ECO:0000259" key="5">
    <source>
        <dbReference type="Pfam" id="PF00496"/>
    </source>
</evidence>
<dbReference type="GO" id="GO:0030288">
    <property type="term" value="C:outer membrane-bounded periplasmic space"/>
    <property type="evidence" value="ECO:0007669"/>
    <property type="project" value="UniProtKB-ARBA"/>
</dbReference>
<dbReference type="InterPro" id="IPR039424">
    <property type="entry name" value="SBP_5"/>
</dbReference>
<organism evidence="6 7">
    <name type="scientific">Bordetella genomosp. 4</name>
    <dbReference type="NCBI Taxonomy" id="463044"/>
    <lineage>
        <taxon>Bacteria</taxon>
        <taxon>Pseudomonadati</taxon>
        <taxon>Pseudomonadota</taxon>
        <taxon>Betaproteobacteria</taxon>
        <taxon>Burkholderiales</taxon>
        <taxon>Alcaligenaceae</taxon>
        <taxon>Bordetella</taxon>
    </lineage>
</organism>
<dbReference type="Pfam" id="PF00496">
    <property type="entry name" value="SBP_bac_5"/>
    <property type="match status" value="1"/>
</dbReference>
<evidence type="ECO:0000256" key="2">
    <source>
        <dbReference type="ARBA" id="ARBA00022448"/>
    </source>
</evidence>
<name>A0A261TMR6_9BORD</name>
<dbReference type="RefSeq" id="WP_094823681.1">
    <property type="nucleotide sequence ID" value="NZ_NEVO01000016.1"/>
</dbReference>
<dbReference type="GO" id="GO:1904680">
    <property type="term" value="F:peptide transmembrane transporter activity"/>
    <property type="evidence" value="ECO:0007669"/>
    <property type="project" value="TreeGrafter"/>
</dbReference>
<protein>
    <submittedName>
        <fullName evidence="6">Transporter</fullName>
    </submittedName>
</protein>
<dbReference type="PANTHER" id="PTHR30290:SF9">
    <property type="entry name" value="OLIGOPEPTIDE-BINDING PROTEIN APPA"/>
    <property type="match status" value="1"/>
</dbReference>
<dbReference type="InterPro" id="IPR030678">
    <property type="entry name" value="Peptide/Ni-bd"/>
</dbReference>
<dbReference type="AlphaFoldDB" id="A0A261TMR6"/>
<dbReference type="OrthoDB" id="9801799at2"/>
<evidence type="ECO:0000313" key="7">
    <source>
        <dbReference type="Proteomes" id="UP000216885"/>
    </source>
</evidence>
<feature type="signal peptide" evidence="4">
    <location>
        <begin position="1"/>
        <end position="24"/>
    </location>
</feature>
<dbReference type="Proteomes" id="UP000216885">
    <property type="component" value="Unassembled WGS sequence"/>
</dbReference>
<comment type="caution">
    <text evidence="6">The sequence shown here is derived from an EMBL/GenBank/DDBJ whole genome shotgun (WGS) entry which is preliminary data.</text>
</comment>
<keyword evidence="2" id="KW-0813">Transport</keyword>
<accession>A0A261TMR6</accession>
<dbReference type="EMBL" id="NEVQ01000022">
    <property type="protein sequence ID" value="OZI50954.1"/>
    <property type="molecule type" value="Genomic_DNA"/>
</dbReference>
<keyword evidence="7" id="KW-1185">Reference proteome</keyword>
<evidence type="ECO:0000256" key="4">
    <source>
        <dbReference type="SAM" id="SignalP"/>
    </source>
</evidence>
<dbReference type="Gene3D" id="3.10.105.10">
    <property type="entry name" value="Dipeptide-binding Protein, Domain 3"/>
    <property type="match status" value="1"/>
</dbReference>
<feature type="chain" id="PRO_5012876227" evidence="4">
    <location>
        <begin position="25"/>
        <end position="541"/>
    </location>
</feature>
<reference evidence="6 7" key="1">
    <citation type="submission" date="2017-05" db="EMBL/GenBank/DDBJ databases">
        <title>Complete and WGS of Bordetella genogroups.</title>
        <authorList>
            <person name="Spilker T."/>
            <person name="LiPuma J."/>
        </authorList>
    </citation>
    <scope>NUCLEOTIDE SEQUENCE [LARGE SCALE GENOMIC DNA]</scope>
    <source>
        <strain evidence="6 7">AU9919</strain>
    </source>
</reference>
<gene>
    <name evidence="6" type="ORF">CAL20_24385</name>
</gene>
<dbReference type="PIRSF" id="PIRSF002741">
    <property type="entry name" value="MppA"/>
    <property type="match status" value="1"/>
</dbReference>
<dbReference type="GO" id="GO:0043190">
    <property type="term" value="C:ATP-binding cassette (ABC) transporter complex"/>
    <property type="evidence" value="ECO:0007669"/>
    <property type="project" value="InterPro"/>
</dbReference>
<feature type="domain" description="Solute-binding protein family 5" evidence="5">
    <location>
        <begin position="67"/>
        <end position="453"/>
    </location>
</feature>
<dbReference type="PANTHER" id="PTHR30290">
    <property type="entry name" value="PERIPLASMIC BINDING COMPONENT OF ABC TRANSPORTER"/>
    <property type="match status" value="1"/>
</dbReference>
<dbReference type="InterPro" id="IPR023765">
    <property type="entry name" value="SBP_5_CS"/>
</dbReference>
<dbReference type="PROSITE" id="PS01040">
    <property type="entry name" value="SBP_BACTERIAL_5"/>
    <property type="match status" value="1"/>
</dbReference>
<dbReference type="Gene3D" id="3.90.76.10">
    <property type="entry name" value="Dipeptide-binding Protein, Domain 1"/>
    <property type="match status" value="1"/>
</dbReference>
<evidence type="ECO:0000256" key="3">
    <source>
        <dbReference type="ARBA" id="ARBA00022729"/>
    </source>
</evidence>
<keyword evidence="3 4" id="KW-0732">Signal</keyword>
<dbReference type="SUPFAM" id="SSF53850">
    <property type="entry name" value="Periplasmic binding protein-like II"/>
    <property type="match status" value="1"/>
</dbReference>
<sequence>MKLRTSLALLAASASLAAAPTVLAQSLTIALSSEPTSADPHYHKQTQNDAFAAHVYDSLINRNADMELIPGLATSWKNLDDLTWELKLREGVKFSNGQPFTSQDVLFSVCRTLNNETNISQSYMTVTKLLTDVQTPDEHTVILKTAEPFPLMPAELARQLPIIWNGIVEHGPLKFAPKEGCGVTGPWPTVADFNNGKDAIGTGPYTLKSYVKGTGIELERNENYWGTKPEWKTVKFVPVPNAGPRLTGLLSGDFDVIENPAARDLPRLKDNSNFGFIATPSTRLVFFQPDVGRNPSPFVKSADGKNPLQDLRVRQAINMAIDRKTINQRIMDGLATPAYQFMPDGMFGALPKAPEIKYDPEGAKKLLAEAGYPNGFELTLSSTNNRYVNDAQVTQAVAQYLSRIGIKAHVDAMTASIYFPKRAKREFSFAMGGWPAETGEASALFQLWVASLDSNRSLGTSNYGGYSNPDFDKVYEQAIVTIDPEKRKQLLQQSTQIALDTLPLIPLHFESSIWAFRKGLSYEGRRDQYTLAMSVHSAKGK</sequence>
<evidence type="ECO:0000313" key="6">
    <source>
        <dbReference type="EMBL" id="OZI50954.1"/>
    </source>
</evidence>
<dbReference type="GO" id="GO:0015833">
    <property type="term" value="P:peptide transport"/>
    <property type="evidence" value="ECO:0007669"/>
    <property type="project" value="TreeGrafter"/>
</dbReference>
<comment type="similarity">
    <text evidence="1">Belongs to the bacterial solute-binding protein 5 family.</text>
</comment>